<feature type="transmembrane region" description="Helical" evidence="1">
    <location>
        <begin position="105"/>
        <end position="127"/>
    </location>
</feature>
<proteinExistence type="predicted"/>
<sequence>MIELFFLIPNQSVRYWIEKSNQKTLQIKLDTAETATSQLVHEHEMEVVTSTIDTIPVEDEETNGESKTSKNNTDRLHCTDLRCAASVLVLYVQASDVADITQCSIGAGFLCLSGLMIWIISMPGFFISEYLGWLLALGGSIGGISNSSISSYHPG</sequence>
<evidence type="ECO:0000256" key="1">
    <source>
        <dbReference type="SAM" id="Phobius"/>
    </source>
</evidence>
<evidence type="ECO:0000313" key="3">
    <source>
        <dbReference type="Proteomes" id="UP000683360"/>
    </source>
</evidence>
<protein>
    <submittedName>
        <fullName evidence="2">Uncharacterized protein</fullName>
    </submittedName>
</protein>
<keyword evidence="1" id="KW-1133">Transmembrane helix</keyword>
<comment type="caution">
    <text evidence="2">The sequence shown here is derived from an EMBL/GenBank/DDBJ whole genome shotgun (WGS) entry which is preliminary data.</text>
</comment>
<keyword evidence="1" id="KW-0472">Membrane</keyword>
<accession>A0A8S3T293</accession>
<gene>
    <name evidence="2" type="ORF">MEDL_40997</name>
</gene>
<keyword evidence="3" id="KW-1185">Reference proteome</keyword>
<reference evidence="2" key="1">
    <citation type="submission" date="2021-03" db="EMBL/GenBank/DDBJ databases">
        <authorList>
            <person name="Bekaert M."/>
        </authorList>
    </citation>
    <scope>NUCLEOTIDE SEQUENCE</scope>
</reference>
<evidence type="ECO:0000313" key="2">
    <source>
        <dbReference type="EMBL" id="CAG2228021.1"/>
    </source>
</evidence>
<organism evidence="2 3">
    <name type="scientific">Mytilus edulis</name>
    <name type="common">Blue mussel</name>
    <dbReference type="NCBI Taxonomy" id="6550"/>
    <lineage>
        <taxon>Eukaryota</taxon>
        <taxon>Metazoa</taxon>
        <taxon>Spiralia</taxon>
        <taxon>Lophotrochozoa</taxon>
        <taxon>Mollusca</taxon>
        <taxon>Bivalvia</taxon>
        <taxon>Autobranchia</taxon>
        <taxon>Pteriomorphia</taxon>
        <taxon>Mytilida</taxon>
        <taxon>Mytiloidea</taxon>
        <taxon>Mytilidae</taxon>
        <taxon>Mytilinae</taxon>
        <taxon>Mytilus</taxon>
    </lineage>
</organism>
<keyword evidence="1" id="KW-0812">Transmembrane</keyword>
<dbReference type="EMBL" id="CAJPWZ010001985">
    <property type="protein sequence ID" value="CAG2228021.1"/>
    <property type="molecule type" value="Genomic_DNA"/>
</dbReference>
<dbReference type="Proteomes" id="UP000683360">
    <property type="component" value="Unassembled WGS sequence"/>
</dbReference>
<name>A0A8S3T293_MYTED</name>
<dbReference type="AlphaFoldDB" id="A0A8S3T293"/>